<reference evidence="3 5" key="2">
    <citation type="journal article" date="2013" name="Nature">
        <title>Insights into bilaterian evolution from three spiralian genomes.</title>
        <authorList>
            <person name="Simakov O."/>
            <person name="Marletaz F."/>
            <person name="Cho S.J."/>
            <person name="Edsinger-Gonzales E."/>
            <person name="Havlak P."/>
            <person name="Hellsten U."/>
            <person name="Kuo D.H."/>
            <person name="Larsson T."/>
            <person name="Lv J."/>
            <person name="Arendt D."/>
            <person name="Savage R."/>
            <person name="Osoegawa K."/>
            <person name="de Jong P."/>
            <person name="Grimwood J."/>
            <person name="Chapman J.A."/>
            <person name="Shapiro H."/>
            <person name="Aerts A."/>
            <person name="Otillar R.P."/>
            <person name="Terry A.Y."/>
            <person name="Boore J.L."/>
            <person name="Grigoriev I.V."/>
            <person name="Lindberg D.R."/>
            <person name="Seaver E.C."/>
            <person name="Weisblat D.A."/>
            <person name="Putnam N.H."/>
            <person name="Rokhsar D.S."/>
        </authorList>
    </citation>
    <scope>NUCLEOTIDE SEQUENCE</scope>
</reference>
<dbReference type="SUPFAM" id="SSF50729">
    <property type="entry name" value="PH domain-like"/>
    <property type="match status" value="1"/>
</dbReference>
<dbReference type="InParanoid" id="T1FQZ2"/>
<dbReference type="PROSITE" id="PS50010">
    <property type="entry name" value="DH_2"/>
    <property type="match status" value="1"/>
</dbReference>
<dbReference type="GeneID" id="20211239"/>
<evidence type="ECO:0000313" key="5">
    <source>
        <dbReference type="Proteomes" id="UP000015101"/>
    </source>
</evidence>
<accession>T1FQZ2</accession>
<feature type="region of interest" description="Disordered" evidence="1">
    <location>
        <begin position="1"/>
        <end position="30"/>
    </location>
</feature>
<evidence type="ECO:0000259" key="2">
    <source>
        <dbReference type="PROSITE" id="PS50010"/>
    </source>
</evidence>
<reference evidence="4" key="3">
    <citation type="submission" date="2015-06" db="UniProtKB">
        <authorList>
            <consortium name="EnsemblMetazoa"/>
        </authorList>
    </citation>
    <scope>IDENTIFICATION</scope>
</reference>
<dbReference type="Gene3D" id="2.30.29.30">
    <property type="entry name" value="Pleckstrin-homology domain (PH domain)/Phosphotyrosine-binding domain (PTB)"/>
    <property type="match status" value="1"/>
</dbReference>
<protein>
    <recommendedName>
        <fullName evidence="2">DH domain-containing protein</fullName>
    </recommendedName>
</protein>
<feature type="compositionally biased region" description="Basic residues" evidence="1">
    <location>
        <begin position="85"/>
        <end position="97"/>
    </location>
</feature>
<dbReference type="InterPro" id="IPR011993">
    <property type="entry name" value="PH-like_dom_sf"/>
</dbReference>
<dbReference type="STRING" id="6412.T1FQZ2"/>
<dbReference type="EMBL" id="AMQM01001456">
    <property type="status" value="NOT_ANNOTATED_CDS"/>
    <property type="molecule type" value="Genomic_DNA"/>
</dbReference>
<feature type="compositionally biased region" description="Polar residues" evidence="1">
    <location>
        <begin position="1"/>
        <end position="13"/>
    </location>
</feature>
<dbReference type="CTD" id="20211239"/>
<evidence type="ECO:0000313" key="4">
    <source>
        <dbReference type="EnsemblMetazoa" id="HelroP189336"/>
    </source>
</evidence>
<name>T1FQZ2_HELRO</name>
<dbReference type="InterPro" id="IPR000219">
    <property type="entry name" value="DH_dom"/>
</dbReference>
<dbReference type="OrthoDB" id="660555at2759"/>
<dbReference type="OMA" id="CKLRIER"/>
<proteinExistence type="predicted"/>
<dbReference type="InterPro" id="IPR052805">
    <property type="entry name" value="GEF_Ubiquitin-Prot_Reg"/>
</dbReference>
<evidence type="ECO:0000256" key="1">
    <source>
        <dbReference type="SAM" id="MobiDB-lite"/>
    </source>
</evidence>
<reference evidence="5" key="1">
    <citation type="submission" date="2012-12" db="EMBL/GenBank/DDBJ databases">
        <authorList>
            <person name="Hellsten U."/>
            <person name="Grimwood J."/>
            <person name="Chapman J.A."/>
            <person name="Shapiro H."/>
            <person name="Aerts A."/>
            <person name="Otillar R.P."/>
            <person name="Terry A.Y."/>
            <person name="Boore J.L."/>
            <person name="Simakov O."/>
            <person name="Marletaz F."/>
            <person name="Cho S.-J."/>
            <person name="Edsinger-Gonzales E."/>
            <person name="Havlak P."/>
            <person name="Kuo D.-H."/>
            <person name="Larsson T."/>
            <person name="Lv J."/>
            <person name="Arendt D."/>
            <person name="Savage R."/>
            <person name="Osoegawa K."/>
            <person name="de Jong P."/>
            <person name="Lindberg D.R."/>
            <person name="Seaver E.C."/>
            <person name="Weisblat D.A."/>
            <person name="Putnam N.H."/>
            <person name="Grigoriev I.V."/>
            <person name="Rokhsar D.S."/>
        </authorList>
    </citation>
    <scope>NUCLEOTIDE SEQUENCE</scope>
</reference>
<dbReference type="Pfam" id="PF22697">
    <property type="entry name" value="SOS1_NGEF_PH"/>
    <property type="match status" value="1"/>
</dbReference>
<dbReference type="EnsemblMetazoa" id="HelroT189336">
    <property type="protein sequence ID" value="HelroP189336"/>
    <property type="gene ID" value="HelroG189336"/>
</dbReference>
<dbReference type="SUPFAM" id="SSF48065">
    <property type="entry name" value="DBL homology domain (DH-domain)"/>
    <property type="match status" value="1"/>
</dbReference>
<dbReference type="PANTHER" id="PTHR46857:SF2">
    <property type="entry name" value="F-BOX ONLY PROTEIN 16"/>
    <property type="match status" value="1"/>
</dbReference>
<dbReference type="PANTHER" id="PTHR46857">
    <property type="entry name" value="EPITHELIAL CELL-TRANSFORMING SEQUENCE 2 ONCOGENE-LIKE"/>
    <property type="match status" value="1"/>
</dbReference>
<dbReference type="AlphaFoldDB" id="T1FQZ2"/>
<feature type="compositionally biased region" description="Pro residues" evidence="1">
    <location>
        <begin position="126"/>
        <end position="136"/>
    </location>
</feature>
<dbReference type="eggNOG" id="KOG3524">
    <property type="taxonomic scope" value="Eukaryota"/>
</dbReference>
<dbReference type="SMART" id="SM00325">
    <property type="entry name" value="RhoGEF"/>
    <property type="match status" value="1"/>
</dbReference>
<feature type="region of interest" description="Disordered" evidence="1">
    <location>
        <begin position="61"/>
        <end position="136"/>
    </location>
</feature>
<feature type="compositionally biased region" description="Low complexity" evidence="1">
    <location>
        <begin position="109"/>
        <end position="120"/>
    </location>
</feature>
<feature type="compositionally biased region" description="Acidic residues" evidence="1">
    <location>
        <begin position="68"/>
        <end position="82"/>
    </location>
</feature>
<gene>
    <name evidence="4" type="primary">20211239</name>
    <name evidence="3" type="ORF">HELRODRAFT_189336</name>
</gene>
<dbReference type="InterPro" id="IPR055251">
    <property type="entry name" value="SOS1_NGEF_PH"/>
</dbReference>
<dbReference type="GO" id="GO:0005085">
    <property type="term" value="F:guanyl-nucleotide exchange factor activity"/>
    <property type="evidence" value="ECO:0007669"/>
    <property type="project" value="InterPro"/>
</dbReference>
<dbReference type="Gene3D" id="1.20.900.10">
    <property type="entry name" value="Dbl homology (DH) domain"/>
    <property type="match status" value="1"/>
</dbReference>
<keyword evidence="5" id="KW-1185">Reference proteome</keyword>
<sequence length="490" mass="56849">MYNNYANKNTIKVNNDNDNNINGDDDDDDNDDDLECYMRSLGRFLVSYRDVSGGVRKRIKDGERRNDDDDDIYGDYDDDDDGGGGKRKNSVGKKNSTKKVEKPPAKLFPPTTRSTTSTLKKSQKPPHLPLSPPTTTPPLMFPTWTCFRTRDIFREFLKTEQHYNRSLKCVVSNFRQPVLLSLESNRAFTSWQNAKLLFDDVNNIYHISCCFLKELEAQNSHTQSTNYLLGECFTRVSNDIQQVYSSYLLSYPSILNVYDKVVRQSVLFRLFLRKVEFTASSMMSSLPDLYMKPWKRVHEYINLLTAYRNLLSADHVDARNVLIGLKFMKALKKSIMETQKRLESDGKMDALQDTIVQSPLLKEPGRRYVAELHCICYLVVDTNSCVPEFKVPMAKDDLSFFLFNDCMVCCQRVATHVPFKSNITNKYIFVQTCSLQYLRVSNLMDTAYMRNAFKMWTPKNQWLCSVDDNLTKHQWVSTLERTVKKILKKH</sequence>
<dbReference type="KEGG" id="hro:HELRODRAFT_189336"/>
<dbReference type="RefSeq" id="XP_009025815.1">
    <property type="nucleotide sequence ID" value="XM_009027567.1"/>
</dbReference>
<organism evidence="4 5">
    <name type="scientific">Helobdella robusta</name>
    <name type="common">Californian leech</name>
    <dbReference type="NCBI Taxonomy" id="6412"/>
    <lineage>
        <taxon>Eukaryota</taxon>
        <taxon>Metazoa</taxon>
        <taxon>Spiralia</taxon>
        <taxon>Lophotrochozoa</taxon>
        <taxon>Annelida</taxon>
        <taxon>Clitellata</taxon>
        <taxon>Hirudinea</taxon>
        <taxon>Rhynchobdellida</taxon>
        <taxon>Glossiphoniidae</taxon>
        <taxon>Helobdella</taxon>
    </lineage>
</organism>
<dbReference type="Pfam" id="PF00621">
    <property type="entry name" value="RhoGEF"/>
    <property type="match status" value="1"/>
</dbReference>
<evidence type="ECO:0000313" key="3">
    <source>
        <dbReference type="EMBL" id="ESN96695.1"/>
    </source>
</evidence>
<dbReference type="HOGENOM" id="CLU_557000_0_0_1"/>
<dbReference type="EMBL" id="KB097495">
    <property type="protein sequence ID" value="ESN96695.1"/>
    <property type="molecule type" value="Genomic_DNA"/>
</dbReference>
<dbReference type="InterPro" id="IPR035899">
    <property type="entry name" value="DBL_dom_sf"/>
</dbReference>
<feature type="domain" description="DH" evidence="2">
    <location>
        <begin position="148"/>
        <end position="338"/>
    </location>
</feature>
<dbReference type="Proteomes" id="UP000015101">
    <property type="component" value="Unassembled WGS sequence"/>
</dbReference>